<accession>A0A5P2C9T9</accession>
<evidence type="ECO:0000313" key="2">
    <source>
        <dbReference type="EMBL" id="QES39000.1"/>
    </source>
</evidence>
<name>A0A5P2C9T9_STRVZ</name>
<dbReference type="PANTHER" id="PTHR43441:SF10">
    <property type="entry name" value="ACETYLTRANSFERASE"/>
    <property type="match status" value="1"/>
</dbReference>
<dbReference type="InterPro" id="IPR016181">
    <property type="entry name" value="Acyl_CoA_acyltransferase"/>
</dbReference>
<evidence type="ECO:0000259" key="1">
    <source>
        <dbReference type="PROSITE" id="PS51186"/>
    </source>
</evidence>
<proteinExistence type="predicted"/>
<dbReference type="GO" id="GO:0005737">
    <property type="term" value="C:cytoplasm"/>
    <property type="evidence" value="ECO:0007669"/>
    <property type="project" value="TreeGrafter"/>
</dbReference>
<dbReference type="OrthoDB" id="2061990at2"/>
<dbReference type="PANTHER" id="PTHR43441">
    <property type="entry name" value="RIBOSOMAL-PROTEIN-SERINE ACETYLTRANSFERASE"/>
    <property type="match status" value="1"/>
</dbReference>
<dbReference type="GO" id="GO:1990189">
    <property type="term" value="F:protein N-terminal-serine acetyltransferase activity"/>
    <property type="evidence" value="ECO:0007669"/>
    <property type="project" value="TreeGrafter"/>
</dbReference>
<sequence>MSSWARTVGVNGVGLALRPWRAGDAAAVLAAFSAPEMTRQADQPVDSLAAATGWIGRRSRDRDAGTAYAFAVADESDTALGNVAVGAVNRVHSTGWVSYWTTPAARGKGVAAYGCAALARWCFDELGLYRLELGHRTNNPASCGVALAAGFAVEGLQRQKLAYDGVRYDVELHARLASDDEVPGSRL</sequence>
<evidence type="ECO:0000313" key="3">
    <source>
        <dbReference type="Proteomes" id="UP000322927"/>
    </source>
</evidence>
<dbReference type="Gene3D" id="3.40.630.30">
    <property type="match status" value="1"/>
</dbReference>
<dbReference type="EMBL" id="CP029192">
    <property type="protein sequence ID" value="QES39000.1"/>
    <property type="molecule type" value="Genomic_DNA"/>
</dbReference>
<dbReference type="AlphaFoldDB" id="A0A5P2C9T9"/>
<dbReference type="PROSITE" id="PS51186">
    <property type="entry name" value="GNAT"/>
    <property type="match status" value="1"/>
</dbReference>
<dbReference type="GO" id="GO:0008999">
    <property type="term" value="F:protein-N-terminal-alanine acetyltransferase activity"/>
    <property type="evidence" value="ECO:0007669"/>
    <property type="project" value="TreeGrafter"/>
</dbReference>
<dbReference type="SUPFAM" id="SSF55729">
    <property type="entry name" value="Acyl-CoA N-acyltransferases (Nat)"/>
    <property type="match status" value="1"/>
</dbReference>
<feature type="domain" description="N-acetyltransferase" evidence="1">
    <location>
        <begin position="15"/>
        <end position="173"/>
    </location>
</feature>
<dbReference type="InterPro" id="IPR051908">
    <property type="entry name" value="Ribosomal_N-acetyltransferase"/>
</dbReference>
<reference evidence="2 3" key="1">
    <citation type="submission" date="2018-05" db="EMBL/GenBank/DDBJ databases">
        <title>Streptomyces venezuelae.</title>
        <authorList>
            <person name="Kim W."/>
            <person name="Lee N."/>
            <person name="Cho B.-K."/>
        </authorList>
    </citation>
    <scope>NUCLEOTIDE SEQUENCE [LARGE SCALE GENOMIC DNA]</scope>
    <source>
        <strain evidence="2 3">ATCC 14584</strain>
    </source>
</reference>
<dbReference type="InterPro" id="IPR000182">
    <property type="entry name" value="GNAT_dom"/>
</dbReference>
<organism evidence="2 3">
    <name type="scientific">Streptomyces venezuelae</name>
    <dbReference type="NCBI Taxonomy" id="54571"/>
    <lineage>
        <taxon>Bacteria</taxon>
        <taxon>Bacillati</taxon>
        <taxon>Actinomycetota</taxon>
        <taxon>Actinomycetes</taxon>
        <taxon>Kitasatosporales</taxon>
        <taxon>Streptomycetaceae</taxon>
        <taxon>Streptomyces</taxon>
    </lineage>
</organism>
<keyword evidence="2" id="KW-0808">Transferase</keyword>
<dbReference type="Pfam" id="PF13302">
    <property type="entry name" value="Acetyltransf_3"/>
    <property type="match status" value="1"/>
</dbReference>
<gene>
    <name evidence="2" type="ORF">DEJ48_13770</name>
</gene>
<dbReference type="Proteomes" id="UP000322927">
    <property type="component" value="Chromosome"/>
</dbReference>
<protein>
    <submittedName>
        <fullName evidence="2">GNAT family N-acetyltransferase</fullName>
    </submittedName>
</protein>